<feature type="transmembrane region" description="Helical" evidence="2">
    <location>
        <begin position="40"/>
        <end position="67"/>
    </location>
</feature>
<dbReference type="GO" id="GO:0016020">
    <property type="term" value="C:membrane"/>
    <property type="evidence" value="ECO:0007669"/>
    <property type="project" value="UniProtKB-SubCell"/>
</dbReference>
<dbReference type="AlphaFoldDB" id="A0AAU9IUD4"/>
<name>A0AAU9IUD4_9CILI</name>
<keyword evidence="2" id="KW-1133">Transmembrane helix</keyword>
<accession>A0AAU9IUD4</accession>
<gene>
    <name evidence="3" type="ORF">BSTOLATCC_MIC18535</name>
</gene>
<evidence type="ECO:0000313" key="3">
    <source>
        <dbReference type="EMBL" id="CAG9317282.1"/>
    </source>
</evidence>
<keyword evidence="4" id="KW-1185">Reference proteome</keyword>
<comment type="caution">
    <text evidence="3">The sequence shown here is derived from an EMBL/GenBank/DDBJ whole genome shotgun (WGS) entry which is preliminary data.</text>
</comment>
<evidence type="ECO:0000256" key="2">
    <source>
        <dbReference type="SAM" id="Phobius"/>
    </source>
</evidence>
<reference evidence="3" key="1">
    <citation type="submission" date="2021-09" db="EMBL/GenBank/DDBJ databases">
        <authorList>
            <consortium name="AG Swart"/>
            <person name="Singh M."/>
            <person name="Singh A."/>
            <person name="Seah K."/>
            <person name="Emmerich C."/>
        </authorList>
    </citation>
    <scope>NUCLEOTIDE SEQUENCE</scope>
    <source>
        <strain evidence="3">ATCC30299</strain>
    </source>
</reference>
<dbReference type="EMBL" id="CAJZBQ010000018">
    <property type="protein sequence ID" value="CAG9317282.1"/>
    <property type="molecule type" value="Genomic_DNA"/>
</dbReference>
<organism evidence="3 4">
    <name type="scientific">Blepharisma stoltei</name>
    <dbReference type="NCBI Taxonomy" id="1481888"/>
    <lineage>
        <taxon>Eukaryota</taxon>
        <taxon>Sar</taxon>
        <taxon>Alveolata</taxon>
        <taxon>Ciliophora</taxon>
        <taxon>Postciliodesmatophora</taxon>
        <taxon>Heterotrichea</taxon>
        <taxon>Heterotrichida</taxon>
        <taxon>Blepharismidae</taxon>
        <taxon>Blepharisma</taxon>
    </lineage>
</organism>
<dbReference type="Pfam" id="PF03134">
    <property type="entry name" value="TB2_DP1_HVA22"/>
    <property type="match status" value="1"/>
</dbReference>
<evidence type="ECO:0000313" key="4">
    <source>
        <dbReference type="Proteomes" id="UP001162131"/>
    </source>
</evidence>
<comment type="subcellular location">
    <subcellularLocation>
        <location evidence="1">Membrane</location>
        <topology evidence="1">Multi-pass membrane protein</topology>
    </subcellularLocation>
</comment>
<keyword evidence="2" id="KW-0472">Membrane</keyword>
<dbReference type="PANTHER" id="PTHR12300">
    <property type="entry name" value="HVA22-LIKE PROTEINS"/>
    <property type="match status" value="1"/>
</dbReference>
<sequence length="159" mass="18114">MASKDEFIQKIVKFAEGIPAVQEMSKVTGLSVQTLTFGTLAAIIFFILISICPTTTIILIGGSYPFYFSIKVLESNNINDGKECLKFWFIFGIFSLIDPILDLLLSFLPLYFLLRVGLMVFLFWPQTRGAVILYDTMKPHMDKYQKKFEDFLEGIAKQS</sequence>
<evidence type="ECO:0000256" key="1">
    <source>
        <dbReference type="RuleBase" id="RU362006"/>
    </source>
</evidence>
<dbReference type="InterPro" id="IPR004345">
    <property type="entry name" value="TB2_DP1_HVA22"/>
</dbReference>
<dbReference type="Proteomes" id="UP001162131">
    <property type="component" value="Unassembled WGS sequence"/>
</dbReference>
<comment type="similarity">
    <text evidence="1">Belongs to the DP1 family.</text>
</comment>
<protein>
    <recommendedName>
        <fullName evidence="5">Receptor expression-enhancing protein</fullName>
    </recommendedName>
</protein>
<evidence type="ECO:0008006" key="5">
    <source>
        <dbReference type="Google" id="ProtNLM"/>
    </source>
</evidence>
<proteinExistence type="inferred from homology"/>
<keyword evidence="2" id="KW-0812">Transmembrane</keyword>